<name>A0AAN6GVC0_9BASI</name>
<feature type="region of interest" description="Disordered" evidence="1">
    <location>
        <begin position="567"/>
        <end position="591"/>
    </location>
</feature>
<dbReference type="SUPFAM" id="SSF56112">
    <property type="entry name" value="Protein kinase-like (PK-like)"/>
    <property type="match status" value="1"/>
</dbReference>
<feature type="region of interest" description="Disordered" evidence="1">
    <location>
        <begin position="419"/>
        <end position="466"/>
    </location>
</feature>
<dbReference type="GO" id="GO:0004672">
    <property type="term" value="F:protein kinase activity"/>
    <property type="evidence" value="ECO:0007669"/>
    <property type="project" value="InterPro"/>
</dbReference>
<feature type="compositionally biased region" description="Basic and acidic residues" evidence="1">
    <location>
        <begin position="427"/>
        <end position="436"/>
    </location>
</feature>
<dbReference type="InterPro" id="IPR011009">
    <property type="entry name" value="Kinase-like_dom_sf"/>
</dbReference>
<dbReference type="InterPro" id="IPR000719">
    <property type="entry name" value="Prot_kinase_dom"/>
</dbReference>
<dbReference type="AlphaFoldDB" id="A0AAN6GVC0"/>
<feature type="compositionally biased region" description="Low complexity" evidence="1">
    <location>
        <begin position="567"/>
        <end position="583"/>
    </location>
</feature>
<evidence type="ECO:0000313" key="4">
    <source>
        <dbReference type="Proteomes" id="UP001176517"/>
    </source>
</evidence>
<gene>
    <name evidence="3" type="ORF">OC846_000829</name>
</gene>
<feature type="region of interest" description="Disordered" evidence="1">
    <location>
        <begin position="498"/>
        <end position="551"/>
    </location>
</feature>
<organism evidence="3 4">
    <name type="scientific">Tilletia horrida</name>
    <dbReference type="NCBI Taxonomy" id="155126"/>
    <lineage>
        <taxon>Eukaryota</taxon>
        <taxon>Fungi</taxon>
        <taxon>Dikarya</taxon>
        <taxon>Basidiomycota</taxon>
        <taxon>Ustilaginomycotina</taxon>
        <taxon>Exobasidiomycetes</taxon>
        <taxon>Tilletiales</taxon>
        <taxon>Tilletiaceae</taxon>
        <taxon>Tilletia</taxon>
    </lineage>
</organism>
<dbReference type="Proteomes" id="UP001176517">
    <property type="component" value="Unassembled WGS sequence"/>
</dbReference>
<evidence type="ECO:0000256" key="1">
    <source>
        <dbReference type="SAM" id="MobiDB-lite"/>
    </source>
</evidence>
<keyword evidence="4" id="KW-1185">Reference proteome</keyword>
<evidence type="ECO:0000259" key="2">
    <source>
        <dbReference type="PROSITE" id="PS50011"/>
    </source>
</evidence>
<feature type="compositionally biased region" description="Polar residues" evidence="1">
    <location>
        <begin position="504"/>
        <end position="513"/>
    </location>
</feature>
<dbReference type="Gene3D" id="1.10.510.10">
    <property type="entry name" value="Transferase(Phosphotransferase) domain 1"/>
    <property type="match status" value="1"/>
</dbReference>
<sequence length="739" mass="83266">MIEARPSGALPAKGLNERQVQTFATFVIQDLARSHAKSVFYARLSCLDSYQLESATRVKIICPPQTLDYSSQSASMLLKAQAEDVWSVGVLCLALFIGTRIHLRGRFGSHLRDGCLDGLDPSDEDLQSEMFSLVSELRQGVPIHIHESDEEENLQISRRFAQLLTKVLQADWRKRPSARDLLDGGHSSFLRDEKTKTNLPATLFPILRPFRWTTYTLQDAETNAADSSMFLSRSRAKSNSFSREASDENTAPRRTRMSIDRLIEGDQQTVTRKVNSARKPPRMARKPTLKPLEDVSNIANSDVSREDRRYARLQEPAWKDDTTLLEADLSEGAVPLNGKARHLAALNKLSRYVHNGHNRSLADVVRGVSTTDWSAHSELPKRDQLEVSPRFLYSQPRQRFPLTTRQPYIQDADTTRYDISTWSDSDDQQHPTRRQEASSSLTHLEKGQTTDDLVPMQSTPPRPKAKLLDCEVSSYANEKPTRPTPAQQKLVRRALGSPEMNAPWNGQQAQNKHSNVRQRSDQQSMSESRDTSRKSLDFKEPEKSREQFLITPRRILTAGNAAISAMTPSTTAPLSPFSSTSAAAPPPSLDLRGLEGIRQRTRYGKVYVLPSQELDSSRKGSEARGRGARRTVLIALRGEARGVGIQVEVDASPASWAPAPETRVSVGLLSSVDKQSDLPTEMEKWHTWTLDMKRAQVSLSVDKDNVDEKHPPDWVLRVYAHLCRWAQRRRQDLLDRVKE</sequence>
<dbReference type="PROSITE" id="PS50011">
    <property type="entry name" value="PROTEIN_KINASE_DOM"/>
    <property type="match status" value="1"/>
</dbReference>
<dbReference type="EMBL" id="JAPDMZ010000009">
    <property type="protein sequence ID" value="KAK0556984.1"/>
    <property type="molecule type" value="Genomic_DNA"/>
</dbReference>
<feature type="compositionally biased region" description="Basic and acidic residues" evidence="1">
    <location>
        <begin position="527"/>
        <end position="546"/>
    </location>
</feature>
<feature type="domain" description="Protein kinase" evidence="2">
    <location>
        <begin position="1"/>
        <end position="189"/>
    </location>
</feature>
<evidence type="ECO:0000313" key="3">
    <source>
        <dbReference type="EMBL" id="KAK0556984.1"/>
    </source>
</evidence>
<reference evidence="3" key="1">
    <citation type="journal article" date="2023" name="PhytoFront">
        <title>Draft Genome Resources of Seven Strains of Tilletia horrida, Causal Agent of Kernel Smut of Rice.</title>
        <authorList>
            <person name="Khanal S."/>
            <person name="Antony Babu S."/>
            <person name="Zhou X.G."/>
        </authorList>
    </citation>
    <scope>NUCLEOTIDE SEQUENCE</scope>
    <source>
        <strain evidence="3">TX6</strain>
    </source>
</reference>
<accession>A0AAN6GVC0</accession>
<comment type="caution">
    <text evidence="3">The sequence shown here is derived from an EMBL/GenBank/DDBJ whole genome shotgun (WGS) entry which is preliminary data.</text>
</comment>
<dbReference type="GO" id="GO:0005524">
    <property type="term" value="F:ATP binding"/>
    <property type="evidence" value="ECO:0007669"/>
    <property type="project" value="InterPro"/>
</dbReference>
<protein>
    <recommendedName>
        <fullName evidence="2">Protein kinase domain-containing protein</fullName>
    </recommendedName>
</protein>
<proteinExistence type="predicted"/>